<reference evidence="2 3" key="1">
    <citation type="journal article" date="2020" name="Mol. Biol. Evol.">
        <title>Distinct Expression and Methylation Patterns for Genes with Different Fates following a Single Whole-Genome Duplication in Flowering Plants.</title>
        <authorList>
            <person name="Shi T."/>
            <person name="Rahmani R.S."/>
            <person name="Gugger P.F."/>
            <person name="Wang M."/>
            <person name="Li H."/>
            <person name="Zhang Y."/>
            <person name="Li Z."/>
            <person name="Wang Q."/>
            <person name="Van de Peer Y."/>
            <person name="Marchal K."/>
            <person name="Chen J."/>
        </authorList>
    </citation>
    <scope>NUCLEOTIDE SEQUENCE [LARGE SCALE GENOMIC DNA]</scope>
    <source>
        <tissue evidence="2">Leaf</tissue>
    </source>
</reference>
<accession>A0A822XW54</accession>
<name>A0A822XW54_NELNU</name>
<keyword evidence="3" id="KW-1185">Reference proteome</keyword>
<evidence type="ECO:0000256" key="1">
    <source>
        <dbReference type="SAM" id="Phobius"/>
    </source>
</evidence>
<protein>
    <submittedName>
        <fullName evidence="2">Uncharacterized protein</fullName>
    </submittedName>
</protein>
<organism evidence="2 3">
    <name type="scientific">Nelumbo nucifera</name>
    <name type="common">Sacred lotus</name>
    <dbReference type="NCBI Taxonomy" id="4432"/>
    <lineage>
        <taxon>Eukaryota</taxon>
        <taxon>Viridiplantae</taxon>
        <taxon>Streptophyta</taxon>
        <taxon>Embryophyta</taxon>
        <taxon>Tracheophyta</taxon>
        <taxon>Spermatophyta</taxon>
        <taxon>Magnoliopsida</taxon>
        <taxon>Proteales</taxon>
        <taxon>Nelumbonaceae</taxon>
        <taxon>Nelumbo</taxon>
    </lineage>
</organism>
<dbReference type="Proteomes" id="UP000607653">
    <property type="component" value="Unassembled WGS sequence"/>
</dbReference>
<dbReference type="AlphaFoldDB" id="A0A822XW54"/>
<gene>
    <name evidence="2" type="ORF">HUJ06_025436</name>
</gene>
<evidence type="ECO:0000313" key="2">
    <source>
        <dbReference type="EMBL" id="DAD23973.1"/>
    </source>
</evidence>
<proteinExistence type="predicted"/>
<comment type="caution">
    <text evidence="2">The sequence shown here is derived from an EMBL/GenBank/DDBJ whole genome shotgun (WGS) entry which is preliminary data.</text>
</comment>
<feature type="transmembrane region" description="Helical" evidence="1">
    <location>
        <begin position="70"/>
        <end position="90"/>
    </location>
</feature>
<sequence length="108" mass="13098">MNECISENVNKELEEYREPTSQTKRRRMLQFNTQVIDPCFCNEELPSAFVKSKVSGAAQFIDKILHIVNYCYFLSVHYWFYFFFFIWVLFDHQIRENDAFHTYFLNVG</sequence>
<dbReference type="EMBL" id="DUZY01000001">
    <property type="protein sequence ID" value="DAD23973.1"/>
    <property type="molecule type" value="Genomic_DNA"/>
</dbReference>
<evidence type="ECO:0000313" key="3">
    <source>
        <dbReference type="Proteomes" id="UP000607653"/>
    </source>
</evidence>
<keyword evidence="1" id="KW-1133">Transmembrane helix</keyword>
<keyword evidence="1" id="KW-0472">Membrane</keyword>
<keyword evidence="1" id="KW-0812">Transmembrane</keyword>